<dbReference type="EMBL" id="FNDD01000005">
    <property type="protein sequence ID" value="SDG93875.1"/>
    <property type="molecule type" value="Genomic_DNA"/>
</dbReference>
<dbReference type="PROSITE" id="PS00675">
    <property type="entry name" value="SIGMA54_INTERACT_1"/>
    <property type="match status" value="1"/>
</dbReference>
<dbReference type="InterPro" id="IPR027417">
    <property type="entry name" value="P-loop_NTPase"/>
</dbReference>
<evidence type="ECO:0000256" key="5">
    <source>
        <dbReference type="ARBA" id="ARBA00023163"/>
    </source>
</evidence>
<dbReference type="OrthoDB" id="9804019at2"/>
<dbReference type="InterPro" id="IPR009057">
    <property type="entry name" value="Homeodomain-like_sf"/>
</dbReference>
<dbReference type="SUPFAM" id="SSF52540">
    <property type="entry name" value="P-loop containing nucleoside triphosphate hydrolases"/>
    <property type="match status" value="1"/>
</dbReference>
<dbReference type="PROSITE" id="PS50045">
    <property type="entry name" value="SIGMA54_INTERACT_4"/>
    <property type="match status" value="1"/>
</dbReference>
<dbReference type="Pfam" id="PF00158">
    <property type="entry name" value="Sigma54_activat"/>
    <property type="match status" value="1"/>
</dbReference>
<accession>A0A1G7YBX8</accession>
<evidence type="ECO:0000259" key="7">
    <source>
        <dbReference type="PROSITE" id="PS50045"/>
    </source>
</evidence>
<evidence type="ECO:0000256" key="1">
    <source>
        <dbReference type="ARBA" id="ARBA00022741"/>
    </source>
</evidence>
<evidence type="ECO:0000256" key="4">
    <source>
        <dbReference type="ARBA" id="ARBA00023125"/>
    </source>
</evidence>
<dbReference type="GO" id="GO:0000160">
    <property type="term" value="P:phosphorelay signal transduction system"/>
    <property type="evidence" value="ECO:0007669"/>
    <property type="project" value="InterPro"/>
</dbReference>
<gene>
    <name evidence="9" type="ORF">SAMN04488136_10534</name>
</gene>
<dbReference type="Gene3D" id="1.10.10.60">
    <property type="entry name" value="Homeodomain-like"/>
    <property type="match status" value="1"/>
</dbReference>
<keyword evidence="5" id="KW-0804">Transcription</keyword>
<dbReference type="InterPro" id="IPR025662">
    <property type="entry name" value="Sigma_54_int_dom_ATP-bd_1"/>
</dbReference>
<dbReference type="PANTHER" id="PTHR32071:SF91">
    <property type="entry name" value="TUNGSTATE-RESPONSIVE TWO COMPONENT SIGMA54-DEPENDENT SIGNAL TRANSDUCTION SYSTEM RESPONSE REGULATOR FIS FAMILY"/>
    <property type="match status" value="1"/>
</dbReference>
<reference evidence="9 10" key="1">
    <citation type="submission" date="2016-10" db="EMBL/GenBank/DDBJ databases">
        <authorList>
            <person name="de Groot N.N."/>
        </authorList>
    </citation>
    <scope>NUCLEOTIDE SEQUENCE [LARGE SCALE GENOMIC DNA]</scope>
    <source>
        <strain evidence="9 10">CGMCC 1.10228</strain>
    </source>
</reference>
<dbReference type="GO" id="GO:0005524">
    <property type="term" value="F:ATP binding"/>
    <property type="evidence" value="ECO:0007669"/>
    <property type="project" value="UniProtKB-KW"/>
</dbReference>
<dbReference type="PROSITE" id="PS50110">
    <property type="entry name" value="RESPONSE_REGULATORY"/>
    <property type="match status" value="1"/>
</dbReference>
<dbReference type="Proteomes" id="UP000198854">
    <property type="component" value="Unassembled WGS sequence"/>
</dbReference>
<keyword evidence="1" id="KW-0547">Nucleotide-binding</keyword>
<organism evidence="9 10">
    <name type="scientific">Vibrio xiamenensis</name>
    <dbReference type="NCBI Taxonomy" id="861298"/>
    <lineage>
        <taxon>Bacteria</taxon>
        <taxon>Pseudomonadati</taxon>
        <taxon>Pseudomonadota</taxon>
        <taxon>Gammaproteobacteria</taxon>
        <taxon>Vibrionales</taxon>
        <taxon>Vibrionaceae</taxon>
        <taxon>Vibrio</taxon>
    </lineage>
</organism>
<dbReference type="CDD" id="cd00156">
    <property type="entry name" value="REC"/>
    <property type="match status" value="1"/>
</dbReference>
<feature type="domain" description="Sigma-54 factor interaction" evidence="7">
    <location>
        <begin position="159"/>
        <end position="387"/>
    </location>
</feature>
<dbReference type="CDD" id="cd00009">
    <property type="entry name" value="AAA"/>
    <property type="match status" value="1"/>
</dbReference>
<dbReference type="Pfam" id="PF25601">
    <property type="entry name" value="AAA_lid_14"/>
    <property type="match status" value="1"/>
</dbReference>
<dbReference type="RefSeq" id="WP_093270677.1">
    <property type="nucleotide sequence ID" value="NZ_FNDD01000005.1"/>
</dbReference>
<keyword evidence="10" id="KW-1185">Reference proteome</keyword>
<dbReference type="InterPro" id="IPR025944">
    <property type="entry name" value="Sigma_54_int_dom_CS"/>
</dbReference>
<evidence type="ECO:0000256" key="6">
    <source>
        <dbReference type="PROSITE-ProRule" id="PRU00169"/>
    </source>
</evidence>
<dbReference type="Gene3D" id="1.10.8.60">
    <property type="match status" value="1"/>
</dbReference>
<name>A0A1G7YBX8_9VIBR</name>
<keyword evidence="3" id="KW-0805">Transcription regulation</keyword>
<dbReference type="InterPro" id="IPR003593">
    <property type="entry name" value="AAA+_ATPase"/>
</dbReference>
<dbReference type="SMART" id="SM00382">
    <property type="entry name" value="AAA"/>
    <property type="match status" value="1"/>
</dbReference>
<dbReference type="Gene3D" id="3.40.50.300">
    <property type="entry name" value="P-loop containing nucleotide triphosphate hydrolases"/>
    <property type="match status" value="1"/>
</dbReference>
<dbReference type="Pfam" id="PF02954">
    <property type="entry name" value="HTH_8"/>
    <property type="match status" value="1"/>
</dbReference>
<evidence type="ECO:0000313" key="10">
    <source>
        <dbReference type="Proteomes" id="UP000198854"/>
    </source>
</evidence>
<dbReference type="SMART" id="SM00448">
    <property type="entry name" value="REC"/>
    <property type="match status" value="1"/>
</dbReference>
<evidence type="ECO:0000313" key="9">
    <source>
        <dbReference type="EMBL" id="SDG93875.1"/>
    </source>
</evidence>
<dbReference type="PROSITE" id="PS00688">
    <property type="entry name" value="SIGMA54_INTERACT_3"/>
    <property type="match status" value="1"/>
</dbReference>
<keyword evidence="4 9" id="KW-0238">DNA-binding</keyword>
<dbReference type="InterPro" id="IPR002078">
    <property type="entry name" value="Sigma_54_int"/>
</dbReference>
<dbReference type="STRING" id="861298.SAMN04488136_10534"/>
<dbReference type="InterPro" id="IPR058031">
    <property type="entry name" value="AAA_lid_NorR"/>
</dbReference>
<evidence type="ECO:0000256" key="3">
    <source>
        <dbReference type="ARBA" id="ARBA00023015"/>
    </source>
</evidence>
<sequence length="476" mass="52893">MFSTLEPNFPTLKSHPFGAFSVLVVDDEQGLQTVLSKALSQWFAKVETVSSVEEAENLRCQYHYDLILLDVNLPGRSGIEWHEVFAADEKQSDVILMTGYADLETAISAIKLGVTDFILKPFSLNQMLKAVERCMTARLEQRKQFALEQQVERHYAKDIIGNSSATLAVKQLIAQFAPSKAAVLIQGESGTGKELVARGIHQASGRSGAFVPINCAAIAPELLESELFGHVSGAFTGAKNSKEGLFRVASGGTLFLDEIGEMPLTMQSSLLRVLEQKMVRPVGGEKEVSVDLRIVAATNRQLAKEVESGRFREDLFYRLNVLSIEIAPLRERKQDLVELVPFFTHKLAKDLGVKAPKWAHNDMQALNNYDWPGNIRELKNLLERCLLLGTPVAEHLSDNVLTSGGDLTQVEPCDDQPPCGYPNSWPLKRVEKAHIQQVVDLYDGNKSAAARDLGVARKTLERKYRDWQSEAEFDDN</sequence>
<dbReference type="PANTHER" id="PTHR32071">
    <property type="entry name" value="TRANSCRIPTIONAL REGULATORY PROTEIN"/>
    <property type="match status" value="1"/>
</dbReference>
<evidence type="ECO:0000259" key="8">
    <source>
        <dbReference type="PROSITE" id="PS50110"/>
    </source>
</evidence>
<keyword evidence="2" id="KW-0067">ATP-binding</keyword>
<dbReference type="SUPFAM" id="SSF46689">
    <property type="entry name" value="Homeodomain-like"/>
    <property type="match status" value="1"/>
</dbReference>
<feature type="domain" description="Response regulatory" evidence="8">
    <location>
        <begin position="21"/>
        <end position="135"/>
    </location>
</feature>
<evidence type="ECO:0000256" key="2">
    <source>
        <dbReference type="ARBA" id="ARBA00022840"/>
    </source>
</evidence>
<dbReference type="SUPFAM" id="SSF52172">
    <property type="entry name" value="CheY-like"/>
    <property type="match status" value="1"/>
</dbReference>
<dbReference type="GO" id="GO:0006355">
    <property type="term" value="P:regulation of DNA-templated transcription"/>
    <property type="evidence" value="ECO:0007669"/>
    <property type="project" value="InterPro"/>
</dbReference>
<feature type="modified residue" description="4-aspartylphosphate" evidence="6">
    <location>
        <position position="70"/>
    </location>
</feature>
<dbReference type="Pfam" id="PF00072">
    <property type="entry name" value="Response_reg"/>
    <property type="match status" value="1"/>
</dbReference>
<proteinExistence type="predicted"/>
<dbReference type="InterPro" id="IPR011006">
    <property type="entry name" value="CheY-like_superfamily"/>
</dbReference>
<dbReference type="Gene3D" id="3.40.50.2300">
    <property type="match status" value="1"/>
</dbReference>
<keyword evidence="6" id="KW-0597">Phosphoprotein</keyword>
<dbReference type="InterPro" id="IPR002197">
    <property type="entry name" value="HTH_Fis"/>
</dbReference>
<dbReference type="FunFam" id="3.40.50.300:FF:000006">
    <property type="entry name" value="DNA-binding transcriptional regulator NtrC"/>
    <property type="match status" value="1"/>
</dbReference>
<dbReference type="GO" id="GO:0043565">
    <property type="term" value="F:sequence-specific DNA binding"/>
    <property type="evidence" value="ECO:0007669"/>
    <property type="project" value="InterPro"/>
</dbReference>
<protein>
    <submittedName>
        <fullName evidence="9">DNA-binding transcriptional response regulator, NtrC family, contains REC, AAA-type ATPase, and a Fis-type DNA-binding domains</fullName>
    </submittedName>
</protein>
<dbReference type="InterPro" id="IPR001789">
    <property type="entry name" value="Sig_transdc_resp-reg_receiver"/>
</dbReference>
<dbReference type="AlphaFoldDB" id="A0A1G7YBX8"/>
<dbReference type="PROSITE" id="PS00676">
    <property type="entry name" value="SIGMA54_INTERACT_2"/>
    <property type="match status" value="1"/>
</dbReference>
<dbReference type="InterPro" id="IPR025943">
    <property type="entry name" value="Sigma_54_int_dom_ATP-bd_2"/>
</dbReference>